<evidence type="ECO:0000256" key="3">
    <source>
        <dbReference type="PROSITE-ProRule" id="PRU00023"/>
    </source>
</evidence>
<keyword evidence="2 3" id="KW-0040">ANK repeat</keyword>
<evidence type="ECO:0000256" key="2">
    <source>
        <dbReference type="ARBA" id="ARBA00023043"/>
    </source>
</evidence>
<dbReference type="GO" id="GO:0005737">
    <property type="term" value="C:cytoplasm"/>
    <property type="evidence" value="ECO:0007669"/>
    <property type="project" value="TreeGrafter"/>
</dbReference>
<dbReference type="InterPro" id="IPR036770">
    <property type="entry name" value="Ankyrin_rpt-contain_sf"/>
</dbReference>
<reference evidence="4 5" key="1">
    <citation type="submission" date="2018-09" db="EMBL/GenBank/DDBJ databases">
        <title>Phylogeny of the Shewanellaceae, and recommendation for two new genera, Pseudoshewanella and Parashewanella.</title>
        <authorList>
            <person name="Wang G."/>
        </authorList>
    </citation>
    <scope>NUCLEOTIDE SEQUENCE [LARGE SCALE GENOMIC DNA]</scope>
    <source>
        <strain evidence="4 5">KCTC 22492</strain>
    </source>
</reference>
<sequence>MTPEFSNTLSSTLYYSGALTEANEVNVVANPKTLDSKAKLVSKLEDLYVAIENNLSVESRVRVNPRLEQFKSNIQRFDDFKIDQVYKEQFGSVEDHIDELCIKLNGPSTMESKEAAVIQLQCEQEASTGKVMHLNTHRALITLNAGIENITVEFEQALVETVFSCVRSYLTHNRIKPNLANISACVAFVSNEMGLGLKYVNRIAATCTTVSETQLSRVREIARTCISPSMLMQLLIVKYKIDANVVKKCFLLTSQKISAGQTLTSSLFPNVILSRESTGLYRLTEVASKKSFAPDICILNGYEYDLLDGSRPVNWALMTQVIAAEDDKESLFEFAKKLIQFKAKSCEDFVRYQMAVNTLTMQLIKLNFEKEFVGHLMTKVGTEVQNRSNDELAADLFDGIGHNGHIALARTCSTSPNVVNCRLANGTYLIQHAVSKNDLLSLVLLLNQENVDTNKVTPKGNTALHFAIQSNNYDEAKLILFYCNGVDLSIKNIDGRNALHEAALTGNVRIFKLLIKVLVAQKLKGKIFVTDEDVTLASTMLYGEVQNVYGSLEASKAIFDAAIQSENKELVRYLETLNETIDFDPKPINKVSAVATTPSIKSKIRTQKELNTESQLEGETVSLTPMAAVDVAAPNKSKITTQSELSITSQPEGETVPLPPVVAVDIATPNKSKIRIQSTSQPEVKTAPLLPMVAVDVPAPQVAIEVVKPCKTLKELIDELNTAVIDSDTSAVVRLCEIGDFDIFESSTSIKLDPFKVYGGQNYSAFQLACKEGKKDIMELMLSEPSKFKHSDLSNDNKTVFELALENRHSNCALLLLQTAPWDEHNTTPLHLAVKHNSVSIVENLKNIIWVGEESEEDEEDFVITEEQKETSRKFINLASYINAPDGSGEFPIFLAMRLNRKAIVSKLGKSGCQDLLLKNSSGKTVREVAKSGGFASGMFNLTFK</sequence>
<keyword evidence="1" id="KW-0677">Repeat</keyword>
<dbReference type="AlphaFoldDB" id="A0A3A6UFU6"/>
<comment type="caution">
    <text evidence="4">The sequence shown here is derived from an EMBL/GenBank/DDBJ whole genome shotgun (WGS) entry which is preliminary data.</text>
</comment>
<feature type="repeat" description="ANK" evidence="3">
    <location>
        <begin position="459"/>
        <end position="493"/>
    </location>
</feature>
<dbReference type="InterPro" id="IPR002110">
    <property type="entry name" value="Ankyrin_rpt"/>
</dbReference>
<dbReference type="SUPFAM" id="SSF48403">
    <property type="entry name" value="Ankyrin repeat"/>
    <property type="match status" value="1"/>
</dbReference>
<proteinExistence type="predicted"/>
<evidence type="ECO:0000313" key="5">
    <source>
        <dbReference type="Proteomes" id="UP000273022"/>
    </source>
</evidence>
<dbReference type="SMART" id="SM00248">
    <property type="entry name" value="ANK"/>
    <property type="match status" value="6"/>
</dbReference>
<dbReference type="PANTHER" id="PTHR24198">
    <property type="entry name" value="ANKYRIN REPEAT AND PROTEIN KINASE DOMAIN-CONTAINING PROTEIN"/>
    <property type="match status" value="1"/>
</dbReference>
<dbReference type="Pfam" id="PF12796">
    <property type="entry name" value="Ank_2"/>
    <property type="match status" value="2"/>
</dbReference>
<dbReference type="PANTHER" id="PTHR24198:SF185">
    <property type="entry name" value="ANKYRIN-3"/>
    <property type="match status" value="1"/>
</dbReference>
<evidence type="ECO:0000313" key="4">
    <source>
        <dbReference type="EMBL" id="RJY16308.1"/>
    </source>
</evidence>
<dbReference type="PROSITE" id="PS50297">
    <property type="entry name" value="ANK_REP_REGION"/>
    <property type="match status" value="1"/>
</dbReference>
<organism evidence="4 5">
    <name type="scientific">Parashewanella spongiae</name>
    <dbReference type="NCBI Taxonomy" id="342950"/>
    <lineage>
        <taxon>Bacteria</taxon>
        <taxon>Pseudomonadati</taxon>
        <taxon>Pseudomonadota</taxon>
        <taxon>Gammaproteobacteria</taxon>
        <taxon>Alteromonadales</taxon>
        <taxon>Shewanellaceae</taxon>
        <taxon>Parashewanella</taxon>
    </lineage>
</organism>
<dbReference type="OrthoDB" id="5650428at2"/>
<name>A0A3A6UFU6_9GAMM</name>
<evidence type="ECO:0000256" key="1">
    <source>
        <dbReference type="ARBA" id="ARBA00022737"/>
    </source>
</evidence>
<protein>
    <submittedName>
        <fullName evidence="4">Uncharacterized protein</fullName>
    </submittedName>
</protein>
<accession>A0A3A6UFU6</accession>
<dbReference type="RefSeq" id="WP_121853449.1">
    <property type="nucleotide sequence ID" value="NZ_CP037952.1"/>
</dbReference>
<feature type="repeat" description="ANK" evidence="3">
    <location>
        <begin position="494"/>
        <end position="516"/>
    </location>
</feature>
<dbReference type="EMBL" id="QYYH01000051">
    <property type="protein sequence ID" value="RJY16308.1"/>
    <property type="molecule type" value="Genomic_DNA"/>
</dbReference>
<keyword evidence="5" id="KW-1185">Reference proteome</keyword>
<dbReference type="PROSITE" id="PS50088">
    <property type="entry name" value="ANK_REPEAT"/>
    <property type="match status" value="2"/>
</dbReference>
<gene>
    <name evidence="4" type="ORF">D5R81_09725</name>
</gene>
<dbReference type="Proteomes" id="UP000273022">
    <property type="component" value="Unassembled WGS sequence"/>
</dbReference>
<dbReference type="Gene3D" id="1.25.40.20">
    <property type="entry name" value="Ankyrin repeat-containing domain"/>
    <property type="match status" value="2"/>
</dbReference>